<organism evidence="2 3">
    <name type="scientific">Periplaneta americana</name>
    <name type="common">American cockroach</name>
    <name type="synonym">Blatta americana</name>
    <dbReference type="NCBI Taxonomy" id="6978"/>
    <lineage>
        <taxon>Eukaryota</taxon>
        <taxon>Metazoa</taxon>
        <taxon>Ecdysozoa</taxon>
        <taxon>Arthropoda</taxon>
        <taxon>Hexapoda</taxon>
        <taxon>Insecta</taxon>
        <taxon>Pterygota</taxon>
        <taxon>Neoptera</taxon>
        <taxon>Polyneoptera</taxon>
        <taxon>Dictyoptera</taxon>
        <taxon>Blattodea</taxon>
        <taxon>Blattoidea</taxon>
        <taxon>Blattidae</taxon>
        <taxon>Blattinae</taxon>
        <taxon>Periplaneta</taxon>
    </lineage>
</organism>
<protein>
    <recommendedName>
        <fullName evidence="4">THAP-type domain-containing protein</fullName>
    </recommendedName>
</protein>
<keyword evidence="3" id="KW-1185">Reference proteome</keyword>
<accession>A0ABQ8RXD6</accession>
<proteinExistence type="predicted"/>
<dbReference type="Proteomes" id="UP001148838">
    <property type="component" value="Unassembled WGS sequence"/>
</dbReference>
<dbReference type="EMBL" id="JAJSOF020000040">
    <property type="protein sequence ID" value="KAJ4426287.1"/>
    <property type="molecule type" value="Genomic_DNA"/>
</dbReference>
<evidence type="ECO:0000313" key="3">
    <source>
        <dbReference type="Proteomes" id="UP001148838"/>
    </source>
</evidence>
<sequence length="357" mass="42004">MMPSQFIKEKQNKNVLLYSTMHSDVEVKTSTKRVPETIRFHKWTKFAIDVIARRHRNIEFVPEHVNGQTEDKSEKFYSATCGRTTRSRKQSCSTEDEDRVEEVKTCKKVVEDSSVKWRNVETRQMCIVTNVGSVFVDPAQKKKILGPIQENNTWRILNNKELRDIYKDPDITAFIRSRRLRWLGHVLPRYEDSLLRKASDYSPRCKRPLGRPRFRWHDQVYDNLSTLGGRQEDAENRDDWRYILNEAKKPLRSDRSLTEKDRVCDVHFNNDMIVKVDSFVIQGKTVELKRDKWKLTTDAVPHQFPGIPKYFNFKPSKRKAPKIRNNQAHQQKRKKTEEPKIISQESNAVSEAVGEAD</sequence>
<reference evidence="2 3" key="1">
    <citation type="journal article" date="2022" name="Allergy">
        <title>Genome assembly and annotation of Periplaneta americana reveal a comprehensive cockroach allergen profile.</title>
        <authorList>
            <person name="Wang L."/>
            <person name="Xiong Q."/>
            <person name="Saelim N."/>
            <person name="Wang L."/>
            <person name="Nong W."/>
            <person name="Wan A.T."/>
            <person name="Shi M."/>
            <person name="Liu X."/>
            <person name="Cao Q."/>
            <person name="Hui J.H.L."/>
            <person name="Sookrung N."/>
            <person name="Leung T.F."/>
            <person name="Tungtrongchitr A."/>
            <person name="Tsui S.K.W."/>
        </authorList>
    </citation>
    <scope>NUCLEOTIDE SEQUENCE [LARGE SCALE GENOMIC DNA]</scope>
    <source>
        <strain evidence="2">PWHHKU_190912</strain>
    </source>
</reference>
<name>A0ABQ8RXD6_PERAM</name>
<gene>
    <name evidence="2" type="ORF">ANN_27099</name>
</gene>
<evidence type="ECO:0000313" key="2">
    <source>
        <dbReference type="EMBL" id="KAJ4426287.1"/>
    </source>
</evidence>
<evidence type="ECO:0000256" key="1">
    <source>
        <dbReference type="SAM" id="MobiDB-lite"/>
    </source>
</evidence>
<evidence type="ECO:0008006" key="4">
    <source>
        <dbReference type="Google" id="ProtNLM"/>
    </source>
</evidence>
<comment type="caution">
    <text evidence="2">The sequence shown here is derived from an EMBL/GenBank/DDBJ whole genome shotgun (WGS) entry which is preliminary data.</text>
</comment>
<feature type="region of interest" description="Disordered" evidence="1">
    <location>
        <begin position="315"/>
        <end position="357"/>
    </location>
</feature>